<dbReference type="InterPro" id="IPR040442">
    <property type="entry name" value="Pyrv_kinase-like_dom_sf"/>
</dbReference>
<dbReference type="Pfam" id="PF00224">
    <property type="entry name" value="PK"/>
    <property type="match status" value="1"/>
</dbReference>
<evidence type="ECO:0000256" key="3">
    <source>
        <dbReference type="ARBA" id="ARBA00004997"/>
    </source>
</evidence>
<dbReference type="Gene3D" id="3.20.20.60">
    <property type="entry name" value="Phosphoenolpyruvate-binding domains"/>
    <property type="match status" value="1"/>
</dbReference>
<dbReference type="FunFam" id="3.20.20.60:FF:000025">
    <property type="entry name" value="Pyruvate kinase"/>
    <property type="match status" value="1"/>
</dbReference>
<dbReference type="EC" id="2.7.1.40" evidence="5"/>
<evidence type="ECO:0000256" key="8">
    <source>
        <dbReference type="ARBA" id="ARBA00022741"/>
    </source>
</evidence>
<dbReference type="Pfam" id="PF02887">
    <property type="entry name" value="PK_C"/>
    <property type="match status" value="1"/>
</dbReference>
<dbReference type="NCBIfam" id="NF004491">
    <property type="entry name" value="PRK05826.1"/>
    <property type="match status" value="1"/>
</dbReference>
<dbReference type="SUPFAM" id="SSF50800">
    <property type="entry name" value="PK beta-barrel domain-like"/>
    <property type="match status" value="1"/>
</dbReference>
<dbReference type="SUPFAM" id="SSF52935">
    <property type="entry name" value="PK C-terminal domain-like"/>
    <property type="match status" value="1"/>
</dbReference>
<gene>
    <name evidence="16" type="ORF">METZ01_LOCUS32973</name>
</gene>
<dbReference type="GO" id="GO:0030955">
    <property type="term" value="F:potassium ion binding"/>
    <property type="evidence" value="ECO:0007669"/>
    <property type="project" value="InterPro"/>
</dbReference>
<evidence type="ECO:0000256" key="12">
    <source>
        <dbReference type="ARBA" id="ARBA00023152"/>
    </source>
</evidence>
<dbReference type="Gene3D" id="2.40.33.10">
    <property type="entry name" value="PK beta-barrel domain-like"/>
    <property type="match status" value="1"/>
</dbReference>
<accession>A0A381QNQ7</accession>
<dbReference type="FunFam" id="2.40.33.10:FF:000001">
    <property type="entry name" value="Pyruvate kinase"/>
    <property type="match status" value="1"/>
</dbReference>
<dbReference type="PRINTS" id="PR01050">
    <property type="entry name" value="PYRUVTKNASE"/>
</dbReference>
<comment type="cofactor">
    <cofactor evidence="1">
        <name>Mg(2+)</name>
        <dbReference type="ChEBI" id="CHEBI:18420"/>
    </cofactor>
</comment>
<dbReference type="Gene3D" id="3.40.1380.20">
    <property type="entry name" value="Pyruvate kinase, C-terminal domain"/>
    <property type="match status" value="1"/>
</dbReference>
<keyword evidence="7" id="KW-0479">Metal-binding</keyword>
<dbReference type="SUPFAM" id="SSF51621">
    <property type="entry name" value="Phosphoenolpyruvate/pyruvate domain"/>
    <property type="match status" value="1"/>
</dbReference>
<dbReference type="AlphaFoldDB" id="A0A381QNQ7"/>
<dbReference type="InterPro" id="IPR015813">
    <property type="entry name" value="Pyrv/PenolPyrv_kinase-like_dom"/>
</dbReference>
<evidence type="ECO:0000256" key="9">
    <source>
        <dbReference type="ARBA" id="ARBA00022777"/>
    </source>
</evidence>
<evidence type="ECO:0000259" key="14">
    <source>
        <dbReference type="Pfam" id="PF00224"/>
    </source>
</evidence>
<evidence type="ECO:0000256" key="1">
    <source>
        <dbReference type="ARBA" id="ARBA00001946"/>
    </source>
</evidence>
<evidence type="ECO:0000256" key="5">
    <source>
        <dbReference type="ARBA" id="ARBA00012142"/>
    </source>
</evidence>
<keyword evidence="8" id="KW-0547">Nucleotide-binding</keyword>
<keyword evidence="6" id="KW-0808">Transferase</keyword>
<dbReference type="GO" id="GO:0005524">
    <property type="term" value="F:ATP binding"/>
    <property type="evidence" value="ECO:0007669"/>
    <property type="project" value="UniProtKB-KW"/>
</dbReference>
<protein>
    <recommendedName>
        <fullName evidence="5">pyruvate kinase</fullName>
        <ecNumber evidence="5">2.7.1.40</ecNumber>
    </recommendedName>
</protein>
<evidence type="ECO:0000256" key="6">
    <source>
        <dbReference type="ARBA" id="ARBA00022679"/>
    </source>
</evidence>
<organism evidence="16">
    <name type="scientific">marine metagenome</name>
    <dbReference type="NCBI Taxonomy" id="408172"/>
    <lineage>
        <taxon>unclassified sequences</taxon>
        <taxon>metagenomes</taxon>
        <taxon>ecological metagenomes</taxon>
    </lineage>
</organism>
<evidence type="ECO:0000256" key="4">
    <source>
        <dbReference type="ARBA" id="ARBA00008663"/>
    </source>
</evidence>
<dbReference type="InterPro" id="IPR036918">
    <property type="entry name" value="Pyrv_Knase_C_sf"/>
</dbReference>
<proteinExistence type="inferred from homology"/>
<sequence length="471" mass="52293">MDNTRIKTKIICTIGPETESFEMLQRMAGAGMNIARLNMSHGNHEWHQRVIKHIKTLNRKIKFPVAILLDTQGPEIRTGRLASDLDLKKGSVISIVVRGESDPEETSIHIDYDDLISTVLAGDKITVDSGLINLEVLEKHDRMMRCRVLDGGVLKSKRHVNLPGVRVNLPAITKKDRRDIEFGIARDVDYIALSFVREAADVLQLKELLGNKAGKIKIVAKIEDEEGVNNVNEIIEEVDGVMVARGDLGIEIPIHTVPTVQRRIVRSCAEQGKRVIVATHLLESMITNPLPTRAEVTDVANAVYEEVDAVMLSGETTVGKYPLRCIDQLVNIAENVEKHPGLRFVSKLNTDNDKQKLSLAAVELAESLGARGIVVITRRGLMADLVCNCRPVYSDIYAFTNVSQARRTMTLGRGIRPFRIAFSQDPEKTLQTAFNVLKEREGFQSEEKVVVISDVLAGSGKIDAIQIRHLP</sequence>
<evidence type="ECO:0000256" key="2">
    <source>
        <dbReference type="ARBA" id="ARBA00001958"/>
    </source>
</evidence>
<dbReference type="GO" id="GO:0016301">
    <property type="term" value="F:kinase activity"/>
    <property type="evidence" value="ECO:0007669"/>
    <property type="project" value="UniProtKB-KW"/>
</dbReference>
<evidence type="ECO:0000256" key="7">
    <source>
        <dbReference type="ARBA" id="ARBA00022723"/>
    </source>
</evidence>
<dbReference type="PANTHER" id="PTHR11817">
    <property type="entry name" value="PYRUVATE KINASE"/>
    <property type="match status" value="1"/>
</dbReference>
<dbReference type="InterPro" id="IPR015806">
    <property type="entry name" value="Pyrv_Knase_insert_dom_sf"/>
</dbReference>
<evidence type="ECO:0000256" key="13">
    <source>
        <dbReference type="ARBA" id="ARBA00023317"/>
    </source>
</evidence>
<evidence type="ECO:0000256" key="11">
    <source>
        <dbReference type="ARBA" id="ARBA00022842"/>
    </source>
</evidence>
<keyword evidence="10" id="KW-0067">ATP-binding</keyword>
<keyword evidence="12" id="KW-0324">Glycolysis</keyword>
<dbReference type="InterPro" id="IPR001697">
    <property type="entry name" value="Pyr_Knase"/>
</dbReference>
<reference evidence="16" key="1">
    <citation type="submission" date="2018-05" db="EMBL/GenBank/DDBJ databases">
        <authorList>
            <person name="Lanie J.A."/>
            <person name="Ng W.-L."/>
            <person name="Kazmierczak K.M."/>
            <person name="Andrzejewski T.M."/>
            <person name="Davidsen T.M."/>
            <person name="Wayne K.J."/>
            <person name="Tettelin H."/>
            <person name="Glass J.I."/>
            <person name="Rusch D."/>
            <person name="Podicherti R."/>
            <person name="Tsui H.-C.T."/>
            <person name="Winkler M.E."/>
        </authorList>
    </citation>
    <scope>NUCLEOTIDE SEQUENCE</scope>
</reference>
<evidence type="ECO:0000256" key="10">
    <source>
        <dbReference type="ARBA" id="ARBA00022840"/>
    </source>
</evidence>
<feature type="domain" description="Pyruvate kinase C-terminal" evidence="15">
    <location>
        <begin position="357"/>
        <end position="467"/>
    </location>
</feature>
<keyword evidence="13" id="KW-0670">Pyruvate</keyword>
<dbReference type="InterPro" id="IPR015793">
    <property type="entry name" value="Pyrv_Knase_brl"/>
</dbReference>
<comment type="cofactor">
    <cofactor evidence="2">
        <name>K(+)</name>
        <dbReference type="ChEBI" id="CHEBI:29103"/>
    </cofactor>
</comment>
<feature type="domain" description="Pyruvate kinase barrel" evidence="14">
    <location>
        <begin position="7"/>
        <end position="325"/>
    </location>
</feature>
<comment type="similarity">
    <text evidence="4">Belongs to the pyruvate kinase family.</text>
</comment>
<dbReference type="InterPro" id="IPR011037">
    <property type="entry name" value="Pyrv_Knase-like_insert_dom_sf"/>
</dbReference>
<name>A0A381QNQ7_9ZZZZ</name>
<evidence type="ECO:0000259" key="15">
    <source>
        <dbReference type="Pfam" id="PF02887"/>
    </source>
</evidence>
<keyword evidence="9" id="KW-0418">Kinase</keyword>
<dbReference type="UniPathway" id="UPA00109">
    <property type="reaction ID" value="UER00188"/>
</dbReference>
<dbReference type="InterPro" id="IPR015795">
    <property type="entry name" value="Pyrv_Knase_C"/>
</dbReference>
<evidence type="ECO:0000313" key="16">
    <source>
        <dbReference type="EMBL" id="SUZ80119.1"/>
    </source>
</evidence>
<dbReference type="EMBL" id="UINC01001415">
    <property type="protein sequence ID" value="SUZ80119.1"/>
    <property type="molecule type" value="Genomic_DNA"/>
</dbReference>
<keyword evidence="11" id="KW-0460">Magnesium</keyword>
<comment type="pathway">
    <text evidence="3">Carbohydrate degradation; glycolysis; pyruvate from D-glyceraldehyde 3-phosphate: step 5/5.</text>
</comment>
<dbReference type="GO" id="GO:0000287">
    <property type="term" value="F:magnesium ion binding"/>
    <property type="evidence" value="ECO:0007669"/>
    <property type="project" value="InterPro"/>
</dbReference>
<dbReference type="NCBIfam" id="TIGR01064">
    <property type="entry name" value="pyruv_kin"/>
    <property type="match status" value="1"/>
</dbReference>
<dbReference type="GO" id="GO:0004743">
    <property type="term" value="F:pyruvate kinase activity"/>
    <property type="evidence" value="ECO:0007669"/>
    <property type="project" value="UniProtKB-EC"/>
</dbReference>